<feature type="signal peptide" evidence="3">
    <location>
        <begin position="1"/>
        <end position="24"/>
    </location>
</feature>
<dbReference type="InterPro" id="IPR050316">
    <property type="entry name" value="Tyrosinase/Hemocyanin"/>
</dbReference>
<evidence type="ECO:0000256" key="3">
    <source>
        <dbReference type="SAM" id="SignalP"/>
    </source>
</evidence>
<dbReference type="Gene3D" id="1.10.1280.10">
    <property type="entry name" value="Di-copper center containing domain from catechol oxidase"/>
    <property type="match status" value="1"/>
</dbReference>
<organism evidence="6 7">
    <name type="scientific">Psilocybe cyanescens</name>
    <dbReference type="NCBI Taxonomy" id="93625"/>
    <lineage>
        <taxon>Eukaryota</taxon>
        <taxon>Fungi</taxon>
        <taxon>Dikarya</taxon>
        <taxon>Basidiomycota</taxon>
        <taxon>Agaricomycotina</taxon>
        <taxon>Agaricomycetes</taxon>
        <taxon>Agaricomycetidae</taxon>
        <taxon>Agaricales</taxon>
        <taxon>Agaricineae</taxon>
        <taxon>Strophariaceae</taxon>
        <taxon>Psilocybe</taxon>
    </lineage>
</organism>
<feature type="domain" description="Tyrosinase copper-binding" evidence="4">
    <location>
        <begin position="129"/>
        <end position="146"/>
    </location>
</feature>
<dbReference type="GO" id="GO:0016491">
    <property type="term" value="F:oxidoreductase activity"/>
    <property type="evidence" value="ECO:0007669"/>
    <property type="project" value="InterPro"/>
</dbReference>
<reference evidence="6 7" key="1">
    <citation type="journal article" date="2018" name="Evol. Lett.">
        <title>Horizontal gene cluster transfer increased hallucinogenic mushroom diversity.</title>
        <authorList>
            <person name="Reynolds H.T."/>
            <person name="Vijayakumar V."/>
            <person name="Gluck-Thaler E."/>
            <person name="Korotkin H.B."/>
            <person name="Matheny P.B."/>
            <person name="Slot J.C."/>
        </authorList>
    </citation>
    <scope>NUCLEOTIDE SEQUENCE [LARGE SCALE GENOMIC DNA]</scope>
    <source>
        <strain evidence="6 7">2631</strain>
    </source>
</reference>
<dbReference type="InterPro" id="IPR008922">
    <property type="entry name" value="Di-copper_centre_dom_sf"/>
</dbReference>
<evidence type="ECO:0000313" key="7">
    <source>
        <dbReference type="Proteomes" id="UP000283269"/>
    </source>
</evidence>
<name>A0A409X3M6_PSICY</name>
<feature type="domain" description="Tyrosinase copper-binding" evidence="5">
    <location>
        <begin position="302"/>
        <end position="313"/>
    </location>
</feature>
<dbReference type="Pfam" id="PF00264">
    <property type="entry name" value="Tyrosinase"/>
    <property type="match status" value="1"/>
</dbReference>
<dbReference type="PANTHER" id="PTHR11474:SF126">
    <property type="entry name" value="TYROSINASE-LIKE PROTEIN TYR-1-RELATED"/>
    <property type="match status" value="1"/>
</dbReference>
<feature type="chain" id="PRO_5019527241" description="Tyrosinase copper-binding domain-containing protein" evidence="3">
    <location>
        <begin position="25"/>
        <end position="376"/>
    </location>
</feature>
<dbReference type="PROSITE" id="PS00497">
    <property type="entry name" value="TYROSINASE_1"/>
    <property type="match status" value="1"/>
</dbReference>
<keyword evidence="3" id="KW-0732">Signal</keyword>
<dbReference type="OrthoDB" id="6132182at2759"/>
<accession>A0A409X3M6</accession>
<dbReference type="AlphaFoldDB" id="A0A409X3M6"/>
<dbReference type="STRING" id="93625.A0A409X3M6"/>
<gene>
    <name evidence="6" type="ORF">CVT25_000645</name>
</gene>
<evidence type="ECO:0000313" key="6">
    <source>
        <dbReference type="EMBL" id="PPQ85354.1"/>
    </source>
</evidence>
<keyword evidence="7" id="KW-1185">Reference proteome</keyword>
<dbReference type="GO" id="GO:0046872">
    <property type="term" value="F:metal ion binding"/>
    <property type="evidence" value="ECO:0007669"/>
    <property type="project" value="UniProtKB-KW"/>
</dbReference>
<dbReference type="InParanoid" id="A0A409X3M6"/>
<evidence type="ECO:0000256" key="2">
    <source>
        <dbReference type="ARBA" id="ARBA00023008"/>
    </source>
</evidence>
<keyword evidence="2" id="KW-0186">Copper</keyword>
<protein>
    <recommendedName>
        <fullName evidence="4 5">Tyrosinase copper-binding domain-containing protein</fullName>
    </recommendedName>
</protein>
<dbReference type="InterPro" id="IPR002227">
    <property type="entry name" value="Tyrosinase_Cu-bd"/>
</dbReference>
<dbReference type="SUPFAM" id="SSF48056">
    <property type="entry name" value="Di-copper centre-containing domain"/>
    <property type="match status" value="1"/>
</dbReference>
<evidence type="ECO:0000256" key="1">
    <source>
        <dbReference type="ARBA" id="ARBA00022723"/>
    </source>
</evidence>
<dbReference type="EMBL" id="NHYD01002726">
    <property type="protein sequence ID" value="PPQ85354.1"/>
    <property type="molecule type" value="Genomic_DNA"/>
</dbReference>
<evidence type="ECO:0000259" key="5">
    <source>
        <dbReference type="PROSITE" id="PS00498"/>
    </source>
</evidence>
<dbReference type="PROSITE" id="PS00498">
    <property type="entry name" value="TYROSINASE_2"/>
    <property type="match status" value="1"/>
</dbReference>
<keyword evidence="1" id="KW-0479">Metal-binding</keyword>
<dbReference type="PANTHER" id="PTHR11474">
    <property type="entry name" value="TYROSINASE FAMILY MEMBER"/>
    <property type="match status" value="1"/>
</dbReference>
<proteinExistence type="predicted"/>
<comment type="caution">
    <text evidence="6">The sequence shown here is derived from an EMBL/GenBank/DDBJ whole genome shotgun (WGS) entry which is preliminary data.</text>
</comment>
<dbReference type="PRINTS" id="PR00092">
    <property type="entry name" value="TYROSINASE"/>
</dbReference>
<dbReference type="Proteomes" id="UP000283269">
    <property type="component" value="Unassembled WGS sequence"/>
</dbReference>
<sequence>MPSISSIFVAALFISTVFQTSVLGNNNTAGDTEGSGDGGDIGEHTQCETLLERSEWYRTDIATYAMFCSTYQFSILDCRRALTDNQKADYIKAIKCLQSKPALKPVIKEAKTRFDEFQAYHISIADNVHLTGQFLPWHRLFVKSYETALREECGYEGATPYWDWSQDAEAFEKSPVYDPTTGFGGNGVPGTYTLPPFGNDSKIYDPTMFYGCVQDGPFAHYNLSIGPGKLVTTHCLTRGINNTYSSKYLSAAAVALATKLPTFELFRIQLEGEPITPDHGIHDGGHIAVGGDMSNFYSSPGDPVFYLHHANLDRVWWNWQQMLPQRLYEMSGRSTIVPPFHNVTLDYTLLMGNLGETRPIRDVMDIHSEPLCYTYV</sequence>
<evidence type="ECO:0000259" key="4">
    <source>
        <dbReference type="PROSITE" id="PS00497"/>
    </source>
</evidence>